<sequence>MMKLLKEAKDKKMDKKRRTDEFLSQLKGEEEDEFIDDVSAMRQATRESMQSQHEWHRMEEFRRSTGGWCNIYEEGRSSSHGSVGGYSGERSIPSESEFNLRGTIPELVKSKSLGQPKVRESILKTLRKKMGEAMSKIFHI</sequence>
<name>A0ABR2S117_9ROSI</name>
<evidence type="ECO:0000313" key="3">
    <source>
        <dbReference type="Proteomes" id="UP001396334"/>
    </source>
</evidence>
<feature type="region of interest" description="Disordered" evidence="1">
    <location>
        <begin position="1"/>
        <end position="20"/>
    </location>
</feature>
<organism evidence="2 3">
    <name type="scientific">Hibiscus sabdariffa</name>
    <name type="common">roselle</name>
    <dbReference type="NCBI Taxonomy" id="183260"/>
    <lineage>
        <taxon>Eukaryota</taxon>
        <taxon>Viridiplantae</taxon>
        <taxon>Streptophyta</taxon>
        <taxon>Embryophyta</taxon>
        <taxon>Tracheophyta</taxon>
        <taxon>Spermatophyta</taxon>
        <taxon>Magnoliopsida</taxon>
        <taxon>eudicotyledons</taxon>
        <taxon>Gunneridae</taxon>
        <taxon>Pentapetalae</taxon>
        <taxon>rosids</taxon>
        <taxon>malvids</taxon>
        <taxon>Malvales</taxon>
        <taxon>Malvaceae</taxon>
        <taxon>Malvoideae</taxon>
        <taxon>Hibiscus</taxon>
    </lineage>
</organism>
<feature type="region of interest" description="Disordered" evidence="1">
    <location>
        <begin position="73"/>
        <end position="97"/>
    </location>
</feature>
<reference evidence="2 3" key="1">
    <citation type="journal article" date="2024" name="G3 (Bethesda)">
        <title>Genome assembly of Hibiscus sabdariffa L. provides insights into metabolisms of medicinal natural products.</title>
        <authorList>
            <person name="Kim T."/>
        </authorList>
    </citation>
    <scope>NUCLEOTIDE SEQUENCE [LARGE SCALE GENOMIC DNA]</scope>
    <source>
        <strain evidence="2">TK-2024</strain>
        <tissue evidence="2">Old leaves</tissue>
    </source>
</reference>
<gene>
    <name evidence="2" type="ORF">V6N11_033971</name>
</gene>
<dbReference type="EMBL" id="JBBPBN010000018">
    <property type="protein sequence ID" value="KAK9018926.1"/>
    <property type="molecule type" value="Genomic_DNA"/>
</dbReference>
<proteinExistence type="predicted"/>
<accession>A0ABR2S117</accession>
<evidence type="ECO:0000313" key="2">
    <source>
        <dbReference type="EMBL" id="KAK9018926.1"/>
    </source>
</evidence>
<keyword evidence="3" id="KW-1185">Reference proteome</keyword>
<comment type="caution">
    <text evidence="2">The sequence shown here is derived from an EMBL/GenBank/DDBJ whole genome shotgun (WGS) entry which is preliminary data.</text>
</comment>
<protein>
    <submittedName>
        <fullName evidence="2">Uncharacterized protein</fullName>
    </submittedName>
</protein>
<dbReference type="Proteomes" id="UP001396334">
    <property type="component" value="Unassembled WGS sequence"/>
</dbReference>
<evidence type="ECO:0000256" key="1">
    <source>
        <dbReference type="SAM" id="MobiDB-lite"/>
    </source>
</evidence>